<evidence type="ECO:0000313" key="1">
    <source>
        <dbReference type="EMBL" id="HIU33650.1"/>
    </source>
</evidence>
<accession>A0A9D1IA60</accession>
<name>A0A9D1IA60_9FIRM</name>
<organism evidence="1 2">
    <name type="scientific">Candidatus Pullichristensenella excrementigallinarum</name>
    <dbReference type="NCBI Taxonomy" id="2840907"/>
    <lineage>
        <taxon>Bacteria</taxon>
        <taxon>Bacillati</taxon>
        <taxon>Bacillota</taxon>
        <taxon>Clostridia</taxon>
        <taxon>Candidatus Pullichristensenella</taxon>
    </lineage>
</organism>
<reference evidence="1" key="1">
    <citation type="submission" date="2020-10" db="EMBL/GenBank/DDBJ databases">
        <authorList>
            <person name="Gilroy R."/>
        </authorList>
    </citation>
    <scope>NUCLEOTIDE SEQUENCE</scope>
    <source>
        <strain evidence="1">ChiHcec3-11533</strain>
    </source>
</reference>
<proteinExistence type="predicted"/>
<comment type="caution">
    <text evidence="1">The sequence shown here is derived from an EMBL/GenBank/DDBJ whole genome shotgun (WGS) entry which is preliminary data.</text>
</comment>
<dbReference type="Proteomes" id="UP000824072">
    <property type="component" value="Unassembled WGS sequence"/>
</dbReference>
<evidence type="ECO:0000313" key="2">
    <source>
        <dbReference type="Proteomes" id="UP000824072"/>
    </source>
</evidence>
<reference evidence="1" key="2">
    <citation type="journal article" date="2021" name="PeerJ">
        <title>Extensive microbial diversity within the chicken gut microbiome revealed by metagenomics and culture.</title>
        <authorList>
            <person name="Gilroy R."/>
            <person name="Ravi A."/>
            <person name="Getino M."/>
            <person name="Pursley I."/>
            <person name="Horton D.L."/>
            <person name="Alikhan N.F."/>
            <person name="Baker D."/>
            <person name="Gharbi K."/>
            <person name="Hall N."/>
            <person name="Watson M."/>
            <person name="Adriaenssens E.M."/>
            <person name="Foster-Nyarko E."/>
            <person name="Jarju S."/>
            <person name="Secka A."/>
            <person name="Antonio M."/>
            <person name="Oren A."/>
            <person name="Chaudhuri R.R."/>
            <person name="La Ragione R."/>
            <person name="Hildebrand F."/>
            <person name="Pallen M.J."/>
        </authorList>
    </citation>
    <scope>NUCLEOTIDE SEQUENCE</scope>
    <source>
        <strain evidence="1">ChiHcec3-11533</strain>
    </source>
</reference>
<gene>
    <name evidence="1" type="ORF">IAB02_03720</name>
</gene>
<dbReference type="EMBL" id="DVMU01000083">
    <property type="protein sequence ID" value="HIU33650.1"/>
    <property type="molecule type" value="Genomic_DNA"/>
</dbReference>
<dbReference type="AlphaFoldDB" id="A0A9D1IA60"/>
<protein>
    <submittedName>
        <fullName evidence="1">Uncharacterized protein</fullName>
    </submittedName>
</protein>
<sequence>MRPNSPTARDAKIDFEFAPRAFCCASHAVGKFKAFARQKIPTPVFLLCINRDRDALQKKRNSSIPTSVYKSRILLPALRTVTSFSGIECRGADPQSPQAQNFKRLCELLQAQEALIFFNASFRISPFDYVQEETLWVLQAPTNK</sequence>